<keyword evidence="3" id="KW-1185">Reference proteome</keyword>
<keyword evidence="1" id="KW-1133">Transmembrane helix</keyword>
<sequence>MFTMDWLCGQIAFIYAFNKVSCGLAPIKPAVIVDKIIEAAVDVLVPGRGAGEGNWFWRNIRSLERDSDKISKELDIRADLRNWDREFPYFHHELIIRYFAGFLASAVAVAAWGQLRSLFSSTKKR</sequence>
<dbReference type="Proteomes" id="UP001530293">
    <property type="component" value="Unassembled WGS sequence"/>
</dbReference>
<proteinExistence type="predicted"/>
<dbReference type="EMBL" id="JALLBG020000254">
    <property type="protein sequence ID" value="KAL3757753.1"/>
    <property type="molecule type" value="Genomic_DNA"/>
</dbReference>
<organism evidence="2 3">
    <name type="scientific">Discostella pseudostelligera</name>
    <dbReference type="NCBI Taxonomy" id="259834"/>
    <lineage>
        <taxon>Eukaryota</taxon>
        <taxon>Sar</taxon>
        <taxon>Stramenopiles</taxon>
        <taxon>Ochrophyta</taxon>
        <taxon>Bacillariophyta</taxon>
        <taxon>Coscinodiscophyceae</taxon>
        <taxon>Thalassiosirophycidae</taxon>
        <taxon>Stephanodiscales</taxon>
        <taxon>Stephanodiscaceae</taxon>
        <taxon>Discostella</taxon>
    </lineage>
</organism>
<reference evidence="2 3" key="1">
    <citation type="submission" date="2024-10" db="EMBL/GenBank/DDBJ databases">
        <title>Updated reference genomes for cyclostephanoid diatoms.</title>
        <authorList>
            <person name="Roberts W.R."/>
            <person name="Alverson A.J."/>
        </authorList>
    </citation>
    <scope>NUCLEOTIDE SEQUENCE [LARGE SCALE GENOMIC DNA]</scope>
    <source>
        <strain evidence="2 3">AJA232-27</strain>
    </source>
</reference>
<name>A0ABD3M1Z3_9STRA</name>
<accession>A0ABD3M1Z3</accession>
<keyword evidence="1" id="KW-0812">Transmembrane</keyword>
<keyword evidence="1" id="KW-0472">Membrane</keyword>
<protein>
    <submittedName>
        <fullName evidence="2">Uncharacterized protein</fullName>
    </submittedName>
</protein>
<dbReference type="AlphaFoldDB" id="A0ABD3M1Z3"/>
<gene>
    <name evidence="2" type="ORF">ACHAWU_000394</name>
</gene>
<feature type="transmembrane region" description="Helical" evidence="1">
    <location>
        <begin position="95"/>
        <end position="115"/>
    </location>
</feature>
<evidence type="ECO:0000256" key="1">
    <source>
        <dbReference type="SAM" id="Phobius"/>
    </source>
</evidence>
<evidence type="ECO:0000313" key="2">
    <source>
        <dbReference type="EMBL" id="KAL3757753.1"/>
    </source>
</evidence>
<evidence type="ECO:0000313" key="3">
    <source>
        <dbReference type="Proteomes" id="UP001530293"/>
    </source>
</evidence>
<comment type="caution">
    <text evidence="2">The sequence shown here is derived from an EMBL/GenBank/DDBJ whole genome shotgun (WGS) entry which is preliminary data.</text>
</comment>